<evidence type="ECO:0000256" key="1">
    <source>
        <dbReference type="SAM" id="MobiDB-lite"/>
    </source>
</evidence>
<protein>
    <submittedName>
        <fullName evidence="2">Uncharacterized protein</fullName>
    </submittedName>
</protein>
<feature type="region of interest" description="Disordered" evidence="1">
    <location>
        <begin position="98"/>
        <end position="118"/>
    </location>
</feature>
<gene>
    <name evidence="2" type="ORF">AVDCRST_MAG62-720</name>
</gene>
<sequence>DRSRPASSCLAWCRRAASAADRGGGGLWRSWQLRTGGGWIHPDLCRADLVISGRQLVGLRQPRGPPALVAAAAGRHADAAGVVDSSDALDRASWAMDGGLDRGDAADRSAVPSPRSDAPLVDEAAGAFVAGPRDAGCPNRLVGPL</sequence>
<accession>A0A6J4T5E8</accession>
<proteinExistence type="predicted"/>
<feature type="non-terminal residue" evidence="2">
    <location>
        <position position="1"/>
    </location>
</feature>
<dbReference type="EMBL" id="CADCWB010000089">
    <property type="protein sequence ID" value="CAA9514417.1"/>
    <property type="molecule type" value="Genomic_DNA"/>
</dbReference>
<organism evidence="2">
    <name type="scientific">uncultured Sphingomonas sp</name>
    <dbReference type="NCBI Taxonomy" id="158754"/>
    <lineage>
        <taxon>Bacteria</taxon>
        <taxon>Pseudomonadati</taxon>
        <taxon>Pseudomonadota</taxon>
        <taxon>Alphaproteobacteria</taxon>
        <taxon>Sphingomonadales</taxon>
        <taxon>Sphingomonadaceae</taxon>
        <taxon>Sphingomonas</taxon>
        <taxon>environmental samples</taxon>
    </lineage>
</organism>
<name>A0A6J4T5E8_9SPHN</name>
<evidence type="ECO:0000313" key="2">
    <source>
        <dbReference type="EMBL" id="CAA9514417.1"/>
    </source>
</evidence>
<dbReference type="AlphaFoldDB" id="A0A6J4T5E8"/>
<reference evidence="2" key="1">
    <citation type="submission" date="2020-02" db="EMBL/GenBank/DDBJ databases">
        <authorList>
            <person name="Meier V. D."/>
        </authorList>
    </citation>
    <scope>NUCLEOTIDE SEQUENCE</scope>
    <source>
        <strain evidence="2">AVDCRST_MAG62</strain>
    </source>
</reference>
<feature type="non-terminal residue" evidence="2">
    <location>
        <position position="145"/>
    </location>
</feature>